<dbReference type="PANTHER" id="PTHR46481:SF9">
    <property type="entry name" value="ZINC FINGER BED DOMAIN-CONTAINING PROTEIN 1-LIKE"/>
    <property type="match status" value="1"/>
</dbReference>
<evidence type="ECO:0000313" key="4">
    <source>
        <dbReference type="Proteomes" id="UP001460270"/>
    </source>
</evidence>
<dbReference type="AlphaFoldDB" id="A0AAW0N3W6"/>
<evidence type="ECO:0000259" key="2">
    <source>
        <dbReference type="Pfam" id="PF05699"/>
    </source>
</evidence>
<organism evidence="3 4">
    <name type="scientific">Mugilogobius chulae</name>
    <name type="common">yellowstripe goby</name>
    <dbReference type="NCBI Taxonomy" id="88201"/>
    <lineage>
        <taxon>Eukaryota</taxon>
        <taxon>Metazoa</taxon>
        <taxon>Chordata</taxon>
        <taxon>Craniata</taxon>
        <taxon>Vertebrata</taxon>
        <taxon>Euteleostomi</taxon>
        <taxon>Actinopterygii</taxon>
        <taxon>Neopterygii</taxon>
        <taxon>Teleostei</taxon>
        <taxon>Neoteleostei</taxon>
        <taxon>Acanthomorphata</taxon>
        <taxon>Gobiaria</taxon>
        <taxon>Gobiiformes</taxon>
        <taxon>Gobioidei</taxon>
        <taxon>Gobiidae</taxon>
        <taxon>Gobionellinae</taxon>
        <taxon>Mugilogobius</taxon>
    </lineage>
</organism>
<dbReference type="EMBL" id="JBBPFD010000017">
    <property type="protein sequence ID" value="KAK7891329.1"/>
    <property type="molecule type" value="Genomic_DNA"/>
</dbReference>
<proteinExistence type="predicted"/>
<dbReference type="InterPro" id="IPR012337">
    <property type="entry name" value="RNaseH-like_sf"/>
</dbReference>
<dbReference type="GO" id="GO:0046983">
    <property type="term" value="F:protein dimerization activity"/>
    <property type="evidence" value="ECO:0007669"/>
    <property type="project" value="InterPro"/>
</dbReference>
<protein>
    <recommendedName>
        <fullName evidence="2">HAT C-terminal dimerisation domain-containing protein</fullName>
    </recommendedName>
</protein>
<comment type="caution">
    <text evidence="3">The sequence shown here is derived from an EMBL/GenBank/DDBJ whole genome shotgun (WGS) entry which is preliminary data.</text>
</comment>
<evidence type="ECO:0000256" key="1">
    <source>
        <dbReference type="SAM" id="MobiDB-lite"/>
    </source>
</evidence>
<keyword evidence="4" id="KW-1185">Reference proteome</keyword>
<feature type="compositionally biased region" description="Low complexity" evidence="1">
    <location>
        <begin position="388"/>
        <end position="401"/>
    </location>
</feature>
<name>A0AAW0N3W6_9GOBI</name>
<accession>A0AAW0N3W6</accession>
<dbReference type="SUPFAM" id="SSF53098">
    <property type="entry name" value="Ribonuclease H-like"/>
    <property type="match status" value="1"/>
</dbReference>
<reference evidence="4" key="1">
    <citation type="submission" date="2024-04" db="EMBL/GenBank/DDBJ databases">
        <title>Salinicola lusitanus LLJ914,a marine bacterium isolated from the Okinawa Trough.</title>
        <authorList>
            <person name="Li J."/>
        </authorList>
    </citation>
    <scope>NUCLEOTIDE SEQUENCE [LARGE SCALE GENOMIC DNA]</scope>
</reference>
<evidence type="ECO:0000313" key="3">
    <source>
        <dbReference type="EMBL" id="KAK7891329.1"/>
    </source>
</evidence>
<dbReference type="Pfam" id="PF05699">
    <property type="entry name" value="Dimer_Tnp_hAT"/>
    <property type="match status" value="1"/>
</dbReference>
<dbReference type="Proteomes" id="UP001460270">
    <property type="component" value="Unassembled WGS sequence"/>
</dbReference>
<feature type="region of interest" description="Disordered" evidence="1">
    <location>
        <begin position="372"/>
        <end position="404"/>
    </location>
</feature>
<gene>
    <name evidence="3" type="ORF">WMY93_023292</name>
</gene>
<dbReference type="PANTHER" id="PTHR46481">
    <property type="entry name" value="ZINC FINGER BED DOMAIN-CONTAINING PROTEIN 4"/>
    <property type="match status" value="1"/>
</dbReference>
<dbReference type="InterPro" id="IPR008906">
    <property type="entry name" value="HATC_C_dom"/>
</dbReference>
<feature type="domain" description="HAT C-terminal dimerisation" evidence="2">
    <location>
        <begin position="413"/>
        <end position="482"/>
    </location>
</feature>
<sequence>MCSINTVENSGFKHMMNTLDKRYSVPSRHHFTRSALPALYEKCRDKVSEELLAADFFAVTTDLWSSRTMEPYISLTVHYIDVNFNLVAKCLQTAFMPEDHTGQNIANGLKDAMAAWTLREEKLVCMTTDNASNIRLAAELNGWTRLQCFGHRLHLAIENAMKDPRVSRAVGVCKKIVASFSYSWKKKRDLAEAQKQLNLPEHSLKTECPTRWGSRQAMIERILEQQKAIAQVLSMDKKLRHLIPTWQDIDVLEAVNKALGPLVEFTDALSGETYISVSFVKPTLHLLNHSILAPQEDDLELCKSIKSKILEYLNEKYSDPKVQELLDIASALDPRFKLKYVSDVNRGAIEDRLRAEMKRLDNMNALETIATAATSTEDAPPQKKRKGLSSFFKSSTSTTGGEAIQQDQVVGAELQTYLQMETLDAEEDPLQWWKDFKKHYPRLSNLARKYLCIPATSSSSERVFSTSGNIVTCLRSSLNPDHEVKQRLGYWAFIRPMVC</sequence>
<dbReference type="InterPro" id="IPR052035">
    <property type="entry name" value="ZnF_BED_domain_contain"/>
</dbReference>